<organism evidence="4 5">
    <name type="scientific">Pirellula staleyi (strain ATCC 27377 / DSM 6068 / ICPB 4128)</name>
    <name type="common">Pirella staleyi</name>
    <dbReference type="NCBI Taxonomy" id="530564"/>
    <lineage>
        <taxon>Bacteria</taxon>
        <taxon>Pseudomonadati</taxon>
        <taxon>Planctomycetota</taxon>
        <taxon>Planctomycetia</taxon>
        <taxon>Pirellulales</taxon>
        <taxon>Pirellulaceae</taxon>
        <taxon>Pirellula</taxon>
    </lineage>
</organism>
<dbReference type="Pfam" id="PF13432">
    <property type="entry name" value="TPR_16"/>
    <property type="match status" value="1"/>
</dbReference>
<dbReference type="AlphaFoldDB" id="D2R2N0"/>
<dbReference type="PROSITE" id="PS50005">
    <property type="entry name" value="TPR"/>
    <property type="match status" value="1"/>
</dbReference>
<dbReference type="STRING" id="530564.Psta_2199"/>
<dbReference type="HOGENOM" id="CLU_857523_0_0_0"/>
<dbReference type="Gene3D" id="1.25.40.10">
    <property type="entry name" value="Tetratricopeptide repeat domain"/>
    <property type="match status" value="1"/>
</dbReference>
<keyword evidence="2 3" id="KW-0802">TPR repeat</keyword>
<gene>
    <name evidence="4" type="ordered locus">Psta_2199</name>
</gene>
<dbReference type="InterPro" id="IPR052346">
    <property type="entry name" value="O-mannosyl-transferase_TMTC"/>
</dbReference>
<protein>
    <submittedName>
        <fullName evidence="4">TPR repeat-containing protein</fullName>
    </submittedName>
</protein>
<sequence>MRVTLARTDWTTIAPLACQAGSWCARCGLLVTLIAVICCSSGCRALRCRQPDEQISAARELSIRGTDAQRRGQWDRAEQFYASAVQQCPADERARCGLAESLWQRGNREQAVAHMEQAVRLSGSDPLRRIQLGQMYLSVGQLPRALEQADLAIEANGSLAAAWALRGDVFKQEARYNEALASYHRALAHQAHYPDVQLAVADVYQKQDRQLRALSTVQQLADQYPPGQTPPLVLYREALVLKDLKRYTDAANSLLAASRQDPQSAELLFELSRVQMLAGDPASARLSVQAALARDPSHTASQAMFAELGTAADRVSTASYRTQP</sequence>
<keyword evidence="1" id="KW-0677">Repeat</keyword>
<evidence type="ECO:0000256" key="3">
    <source>
        <dbReference type="PROSITE-ProRule" id="PRU00339"/>
    </source>
</evidence>
<accession>D2R2N0</accession>
<evidence type="ECO:0000256" key="1">
    <source>
        <dbReference type="ARBA" id="ARBA00022737"/>
    </source>
</evidence>
<dbReference type="PANTHER" id="PTHR44227:SF3">
    <property type="entry name" value="PROTEIN O-MANNOSYL-TRANSFERASE TMTC4"/>
    <property type="match status" value="1"/>
</dbReference>
<dbReference type="eggNOG" id="COG0457">
    <property type="taxonomic scope" value="Bacteria"/>
</dbReference>
<reference evidence="4 5" key="1">
    <citation type="journal article" date="2009" name="Stand. Genomic Sci.">
        <title>Complete genome sequence of Pirellula staleyi type strain (ATCC 27377).</title>
        <authorList>
            <person name="Clum A."/>
            <person name="Tindall B.J."/>
            <person name="Sikorski J."/>
            <person name="Ivanova N."/>
            <person name="Mavrommatis K."/>
            <person name="Lucas S."/>
            <person name="Glavina del Rio T."/>
            <person name="Nolan M."/>
            <person name="Chen F."/>
            <person name="Tice H."/>
            <person name="Pitluck S."/>
            <person name="Cheng J.F."/>
            <person name="Chertkov O."/>
            <person name="Brettin T."/>
            <person name="Han C."/>
            <person name="Detter J.C."/>
            <person name="Kuske C."/>
            <person name="Bruce D."/>
            <person name="Goodwin L."/>
            <person name="Ovchinikova G."/>
            <person name="Pati A."/>
            <person name="Mikhailova N."/>
            <person name="Chen A."/>
            <person name="Palaniappan K."/>
            <person name="Land M."/>
            <person name="Hauser L."/>
            <person name="Chang Y.J."/>
            <person name="Jeffries C.D."/>
            <person name="Chain P."/>
            <person name="Rohde M."/>
            <person name="Goker M."/>
            <person name="Bristow J."/>
            <person name="Eisen J.A."/>
            <person name="Markowitz V."/>
            <person name="Hugenholtz P."/>
            <person name="Kyrpides N.C."/>
            <person name="Klenk H.P."/>
            <person name="Lapidus A."/>
        </authorList>
    </citation>
    <scope>NUCLEOTIDE SEQUENCE [LARGE SCALE GENOMIC DNA]</scope>
    <source>
        <strain evidence="5">ATCC 27377 / DSM 6068 / ICPB 4128</strain>
    </source>
</reference>
<name>D2R2N0_PIRSD</name>
<dbReference type="Proteomes" id="UP000001887">
    <property type="component" value="Chromosome"/>
</dbReference>
<keyword evidence="5" id="KW-1185">Reference proteome</keyword>
<evidence type="ECO:0000313" key="4">
    <source>
        <dbReference type="EMBL" id="ADB16870.1"/>
    </source>
</evidence>
<evidence type="ECO:0000256" key="2">
    <source>
        <dbReference type="ARBA" id="ARBA00022803"/>
    </source>
</evidence>
<feature type="repeat" description="TPR" evidence="3">
    <location>
        <begin position="160"/>
        <end position="193"/>
    </location>
</feature>
<dbReference type="SMART" id="SM00028">
    <property type="entry name" value="TPR"/>
    <property type="match status" value="6"/>
</dbReference>
<proteinExistence type="predicted"/>
<dbReference type="InterPro" id="IPR011990">
    <property type="entry name" value="TPR-like_helical_dom_sf"/>
</dbReference>
<dbReference type="KEGG" id="psl:Psta_2199"/>
<dbReference type="EMBL" id="CP001848">
    <property type="protein sequence ID" value="ADB16870.1"/>
    <property type="molecule type" value="Genomic_DNA"/>
</dbReference>
<dbReference type="Pfam" id="PF14559">
    <property type="entry name" value="TPR_19"/>
    <property type="match status" value="1"/>
</dbReference>
<evidence type="ECO:0000313" key="5">
    <source>
        <dbReference type="Proteomes" id="UP000001887"/>
    </source>
</evidence>
<dbReference type="PANTHER" id="PTHR44227">
    <property type="match status" value="1"/>
</dbReference>
<dbReference type="SUPFAM" id="SSF48452">
    <property type="entry name" value="TPR-like"/>
    <property type="match status" value="2"/>
</dbReference>
<dbReference type="InterPro" id="IPR019734">
    <property type="entry name" value="TPR_rpt"/>
</dbReference>